<dbReference type="CDD" id="cd00077">
    <property type="entry name" value="HDc"/>
    <property type="match status" value="1"/>
</dbReference>
<dbReference type="OrthoDB" id="9803619at2"/>
<evidence type="ECO:0000313" key="2">
    <source>
        <dbReference type="EMBL" id="BAS29345.1"/>
    </source>
</evidence>
<dbReference type="STRING" id="1555112.LIP_3533"/>
<dbReference type="SUPFAM" id="SSF109604">
    <property type="entry name" value="HD-domain/PDEase-like"/>
    <property type="match status" value="1"/>
</dbReference>
<name>A0A0K2SQE5_LIMPI</name>
<dbReference type="AlphaFoldDB" id="A0A0K2SQE5"/>
<dbReference type="RefSeq" id="WP_068140947.1">
    <property type="nucleotide sequence ID" value="NZ_AP014924.1"/>
</dbReference>
<accession>A0A0K2SQE5</accession>
<dbReference type="InterPro" id="IPR003607">
    <property type="entry name" value="HD/PDEase_dom"/>
</dbReference>
<protein>
    <submittedName>
        <fullName evidence="2">Phosphohydrolase</fullName>
    </submittedName>
</protein>
<dbReference type="Gene3D" id="1.10.3210.10">
    <property type="entry name" value="Hypothetical protein af1432"/>
    <property type="match status" value="1"/>
</dbReference>
<dbReference type="InterPro" id="IPR006674">
    <property type="entry name" value="HD_domain"/>
</dbReference>
<dbReference type="Proteomes" id="UP000065807">
    <property type="component" value="Chromosome"/>
</dbReference>
<dbReference type="Pfam" id="PF19276">
    <property type="entry name" value="HD_assoc_2"/>
    <property type="match status" value="1"/>
</dbReference>
<dbReference type="EMBL" id="AP014924">
    <property type="protein sequence ID" value="BAS29345.1"/>
    <property type="molecule type" value="Genomic_DNA"/>
</dbReference>
<gene>
    <name evidence="2" type="ORF">LIP_3533</name>
</gene>
<dbReference type="PATRIC" id="fig|1555112.3.peg.3571"/>
<proteinExistence type="predicted"/>
<dbReference type="PANTHER" id="PTHR11373">
    <property type="entry name" value="DEOXYNUCLEOSIDE TRIPHOSPHATE TRIPHOSPHOHYDROLASE"/>
    <property type="match status" value="1"/>
</dbReference>
<feature type="domain" description="HD/PDEase" evidence="1">
    <location>
        <begin position="45"/>
        <end position="185"/>
    </location>
</feature>
<dbReference type="KEGG" id="lpil:LIP_3533"/>
<dbReference type="InterPro" id="IPR045509">
    <property type="entry name" value="HD_assoc_2"/>
</dbReference>
<keyword evidence="2" id="KW-0378">Hydrolase</keyword>
<evidence type="ECO:0000259" key="1">
    <source>
        <dbReference type="SMART" id="SM00471"/>
    </source>
</evidence>
<sequence length="437" mass="49102">MIIRDPVHGDIELTQELVELLDTPEVQRLRGVKQLGTASLVYPGTLHTRFDHSLGTLHMAGRILERLARRGARLEPDAARVVMAAALLHDVSHVPFGHTFEDERRVLPRHDTPERLRRALGQGRLGERLDRLGLQEGVTALLARGDRSGGRRDPKVPGWSRDLVAGTVDADLLDYLLRDAHFTGLVQRYDARVLDLFGLEGDQLVLELSEHGVERPDAFSEILHVLRMRYVLTERVYLHHAKVAAGAMVSKALERVLKRGWDPRQLEQFTDELFLERLEQAGRDGGDAGSVRLVQGLRRRELLKRAYVLDLDAVGPDGRDRLVEAYHRCAAAREAVEARLADALGVPDDQVILYVPAPSYLNEATVPVRTSEGLHPLTRLPEPLQRRWGMASLQAQYEGLWKLYLFVPAGTQPRARALAEATFGYPTRWWKDPGPKA</sequence>
<dbReference type="PANTHER" id="PTHR11373:SF4">
    <property type="entry name" value="DEOXYNUCLEOSIDE TRIPHOSPHATE TRIPHOSPHOHYDROLASE SAMHD1"/>
    <property type="match status" value="1"/>
</dbReference>
<organism evidence="2 3">
    <name type="scientific">Limnochorda pilosa</name>
    <dbReference type="NCBI Taxonomy" id="1555112"/>
    <lineage>
        <taxon>Bacteria</taxon>
        <taxon>Bacillati</taxon>
        <taxon>Bacillota</taxon>
        <taxon>Limnochordia</taxon>
        <taxon>Limnochordales</taxon>
        <taxon>Limnochordaceae</taxon>
        <taxon>Limnochorda</taxon>
    </lineage>
</organism>
<dbReference type="Pfam" id="PF01966">
    <property type="entry name" value="HD"/>
    <property type="match status" value="1"/>
</dbReference>
<dbReference type="InterPro" id="IPR050135">
    <property type="entry name" value="dGTPase-like"/>
</dbReference>
<dbReference type="GO" id="GO:0008832">
    <property type="term" value="F:dGTPase activity"/>
    <property type="evidence" value="ECO:0007669"/>
    <property type="project" value="TreeGrafter"/>
</dbReference>
<reference evidence="3" key="2">
    <citation type="journal article" date="2016" name="Int. J. Syst. Evol. Microbiol.">
        <title>Complete genome sequence and cell structure of Limnochorda pilosa, a Gram-negative spore-former within the phylum Firmicutes.</title>
        <authorList>
            <person name="Watanabe M."/>
            <person name="Kojima H."/>
            <person name="Fukui M."/>
        </authorList>
    </citation>
    <scope>NUCLEOTIDE SEQUENCE [LARGE SCALE GENOMIC DNA]</scope>
    <source>
        <strain evidence="3">HC45</strain>
    </source>
</reference>
<dbReference type="SMART" id="SM00471">
    <property type="entry name" value="HDc"/>
    <property type="match status" value="1"/>
</dbReference>
<keyword evidence="3" id="KW-1185">Reference proteome</keyword>
<dbReference type="GO" id="GO:0006203">
    <property type="term" value="P:dGTP catabolic process"/>
    <property type="evidence" value="ECO:0007669"/>
    <property type="project" value="TreeGrafter"/>
</dbReference>
<evidence type="ECO:0000313" key="3">
    <source>
        <dbReference type="Proteomes" id="UP000065807"/>
    </source>
</evidence>
<reference evidence="3" key="1">
    <citation type="submission" date="2015-07" db="EMBL/GenBank/DDBJ databases">
        <title>Complete genome sequence and phylogenetic analysis of Limnochorda pilosa.</title>
        <authorList>
            <person name="Watanabe M."/>
            <person name="Kojima H."/>
            <person name="Fukui M."/>
        </authorList>
    </citation>
    <scope>NUCLEOTIDE SEQUENCE [LARGE SCALE GENOMIC DNA]</scope>
    <source>
        <strain evidence="3">HC45</strain>
    </source>
</reference>